<accession>A0A6G5RHI0</accession>
<dbReference type="Pfam" id="PF03364">
    <property type="entry name" value="Polyketide_cyc"/>
    <property type="match status" value="1"/>
</dbReference>
<dbReference type="EMBL" id="CP021978">
    <property type="protein sequence ID" value="QCD57334.1"/>
    <property type="molecule type" value="Genomic_DNA"/>
</dbReference>
<dbReference type="Gene3D" id="3.30.530.20">
    <property type="match status" value="1"/>
</dbReference>
<dbReference type="AlphaFoldDB" id="A0A6G5RHI0"/>
<feature type="domain" description="Coenzyme Q-binding protein COQ10 START" evidence="1">
    <location>
        <begin position="14"/>
        <end position="135"/>
    </location>
</feature>
<evidence type="ECO:0000259" key="1">
    <source>
        <dbReference type="Pfam" id="PF03364"/>
    </source>
</evidence>
<dbReference type="CDD" id="cd08861">
    <property type="entry name" value="OtcD1_ARO-CYC_like"/>
    <property type="match status" value="1"/>
</dbReference>
<organism evidence="2 3">
    <name type="scientific">Streptomyces hawaiiensis</name>
    <dbReference type="NCBI Taxonomy" id="67305"/>
    <lineage>
        <taxon>Bacteria</taxon>
        <taxon>Bacillati</taxon>
        <taxon>Actinomycetota</taxon>
        <taxon>Actinomycetes</taxon>
        <taxon>Kitasatosporales</taxon>
        <taxon>Streptomycetaceae</taxon>
        <taxon>Streptomyces</taxon>
    </lineage>
</organism>
<dbReference type="RefSeq" id="WP_175433909.1">
    <property type="nucleotide sequence ID" value="NZ_CP021978.1"/>
</dbReference>
<evidence type="ECO:0000313" key="2">
    <source>
        <dbReference type="EMBL" id="QCD57334.1"/>
    </source>
</evidence>
<sequence>MENTQHTEHTVTAQAPQSVVWEVLTDIENYPNLFGATKSAVITERGDGYEIARLEVDVSGQLQAWTTRRDLDPELGVVAYRQLETAPLVEHMSGEWRALPYGPDRTQIVLTHDFAARQEGADGKVAGKFTHAEAHEMLAGAVERNSTAHLAAVRDEAERRAARAKRAA</sequence>
<dbReference type="InterPro" id="IPR005031">
    <property type="entry name" value="COQ10_START"/>
</dbReference>
<reference evidence="2 3" key="1">
    <citation type="submission" date="2017-06" db="EMBL/GenBank/DDBJ databases">
        <title>Complete Genome Sequence of Streptomyces hawaiiensis NRRL 15010 and insights into acyldepsipeptides biosynthesis.</title>
        <authorList>
            <person name="Mariita R.M."/>
            <person name="Sello J.K."/>
        </authorList>
    </citation>
    <scope>NUCLEOTIDE SEQUENCE [LARGE SCALE GENOMIC DNA]</scope>
    <source>
        <strain evidence="2 3">ATCC 12236</strain>
    </source>
</reference>
<protein>
    <recommendedName>
        <fullName evidence="1">Coenzyme Q-binding protein COQ10 START domain-containing protein</fullName>
    </recommendedName>
</protein>
<dbReference type="InterPro" id="IPR023393">
    <property type="entry name" value="START-like_dom_sf"/>
</dbReference>
<dbReference type="SUPFAM" id="SSF55961">
    <property type="entry name" value="Bet v1-like"/>
    <property type="match status" value="1"/>
</dbReference>
<name>A0A6G5RHI0_9ACTN</name>
<gene>
    <name evidence="2" type="ORF">CEB94_22685</name>
</gene>
<keyword evidence="3" id="KW-1185">Reference proteome</keyword>
<dbReference type="KEGG" id="shaw:CEB94_22685"/>
<dbReference type="Proteomes" id="UP000495940">
    <property type="component" value="Chromosome"/>
</dbReference>
<proteinExistence type="predicted"/>
<evidence type="ECO:0000313" key="3">
    <source>
        <dbReference type="Proteomes" id="UP000495940"/>
    </source>
</evidence>